<dbReference type="EMBL" id="CM044703">
    <property type="protein sequence ID" value="KAI5674790.1"/>
    <property type="molecule type" value="Genomic_DNA"/>
</dbReference>
<keyword evidence="2" id="KW-1185">Reference proteome</keyword>
<accession>A0ACC0BQ83</accession>
<gene>
    <name evidence="1" type="ORF">M9H77_15154</name>
</gene>
<dbReference type="Proteomes" id="UP001060085">
    <property type="component" value="Linkage Group LG03"/>
</dbReference>
<protein>
    <submittedName>
        <fullName evidence="1">Uncharacterized protein</fullName>
    </submittedName>
</protein>
<sequence>MSERRSCMPPEVEIPGNGTDDGDHAAEEEKLIRAGINSCGNVYPGGTHNGEGGGVWDGDEAGAVGLRKKRTWTAEEDEKLKRSVEEHGVGNWMTIERCSGLGRSSKSCRLRWTNHLRPNLKKGSFTEAEERIVVLLHRKYGNKWSFMASKLPGRTDNEIKNFWHSRLRRRRKQYLDIYPPNLGDEISLLGELNAGGRNHFNHDNYSCFSMDASSHVSRYPFDHSEQQNTNVCYTSRSPDSTSPNQTQFPANHVSFSSTQGISSSYQPQSPGLYATEMHPLSINTTQYQFPSVIHSELLSNPPPINKFSSPDQGSIISAPSSSVSSHKLQGSSSASQISSPLNAITKGSPTRSAELHTSMKQPTASKLLISSLASPVSCNQTTPQLNMSTTASAHSPLALKVMTPFSSHSCLQVNPSMIQSPRHSPLCISSTLESPVTSQPWGSQSEMLLNSSLLLTKECPLGFQLPQYQSSPCLSNITSSGTCVAVKSELPSIQYSENTPRQIQEVKINVHKMDIESSGIQGAKIQEAPPKIDLLSLSLKEDDSLDKCLIYNNSGGKFNESGKTRDNSFNQDTFSSEAKKKEGIICEGRKTIKSSRSRVSRKNLQGNLRVDKCSKTENVRGKISRSEGLLTEISKTGILLVESAKKERLVSQLLNEGSNSDVLSSRSPKTENMQFGEVSMLKHFLDESFSIEDSWTDFSKEKDSRSEASNEDALLVVNSTLFETENLGETLSDKRSWESVLLASYEQEEMLDLAVLCTEAYSTTQSKPDGIDYELDSVQVASASLQEHELKTFDPVQFDDTSMNQLESGDWVDDIINYVEASEDDSLKKSLMTEHPENLNEDFIEQIHPGDCWGKISNGEDILAVHDKHMVLDDESNWGVSHYSFSKMSSPFNPNVASRCIGSPAGELLPEGQWMKDSSHSSNRNLKRRCSEDKSFGKRFLRERVNGLQELTVNDYIPLTAQSSNSFAQCCSRMEADKEDHSHINILPEELSNLLEYFPTILPEWNDIDRDTSRIVASSDWLETDCTSTR</sequence>
<evidence type="ECO:0000313" key="2">
    <source>
        <dbReference type="Proteomes" id="UP001060085"/>
    </source>
</evidence>
<name>A0ACC0BQ83_CATRO</name>
<organism evidence="1 2">
    <name type="scientific">Catharanthus roseus</name>
    <name type="common">Madagascar periwinkle</name>
    <name type="synonym">Vinca rosea</name>
    <dbReference type="NCBI Taxonomy" id="4058"/>
    <lineage>
        <taxon>Eukaryota</taxon>
        <taxon>Viridiplantae</taxon>
        <taxon>Streptophyta</taxon>
        <taxon>Embryophyta</taxon>
        <taxon>Tracheophyta</taxon>
        <taxon>Spermatophyta</taxon>
        <taxon>Magnoliopsida</taxon>
        <taxon>eudicotyledons</taxon>
        <taxon>Gunneridae</taxon>
        <taxon>Pentapetalae</taxon>
        <taxon>asterids</taxon>
        <taxon>lamiids</taxon>
        <taxon>Gentianales</taxon>
        <taxon>Apocynaceae</taxon>
        <taxon>Rauvolfioideae</taxon>
        <taxon>Vinceae</taxon>
        <taxon>Catharanthinae</taxon>
        <taxon>Catharanthus</taxon>
    </lineage>
</organism>
<evidence type="ECO:0000313" key="1">
    <source>
        <dbReference type="EMBL" id="KAI5674790.1"/>
    </source>
</evidence>
<comment type="caution">
    <text evidence="1">The sequence shown here is derived from an EMBL/GenBank/DDBJ whole genome shotgun (WGS) entry which is preliminary data.</text>
</comment>
<reference evidence="2" key="1">
    <citation type="journal article" date="2023" name="Nat. Plants">
        <title>Single-cell RNA sequencing provides a high-resolution roadmap for understanding the multicellular compartmentation of specialized metabolism.</title>
        <authorList>
            <person name="Sun S."/>
            <person name="Shen X."/>
            <person name="Li Y."/>
            <person name="Li Y."/>
            <person name="Wang S."/>
            <person name="Li R."/>
            <person name="Zhang H."/>
            <person name="Shen G."/>
            <person name="Guo B."/>
            <person name="Wei J."/>
            <person name="Xu J."/>
            <person name="St-Pierre B."/>
            <person name="Chen S."/>
            <person name="Sun C."/>
        </authorList>
    </citation>
    <scope>NUCLEOTIDE SEQUENCE [LARGE SCALE GENOMIC DNA]</scope>
</reference>
<proteinExistence type="predicted"/>